<dbReference type="EMBL" id="RCHU02000001">
    <property type="protein sequence ID" value="KAL3609975.1"/>
    <property type="molecule type" value="Genomic_DNA"/>
</dbReference>
<reference evidence="1 2" key="1">
    <citation type="journal article" date="2024" name="Plant Biotechnol. J.">
        <title>Genome and CRISPR/Cas9 system of a widespread forest tree (Populus alba) in the world.</title>
        <authorList>
            <person name="Liu Y.J."/>
            <person name="Jiang P.F."/>
            <person name="Han X.M."/>
            <person name="Li X.Y."/>
            <person name="Wang H.M."/>
            <person name="Wang Y.J."/>
            <person name="Wang X.X."/>
            <person name="Zeng Q.Y."/>
        </authorList>
    </citation>
    <scope>NUCLEOTIDE SEQUENCE [LARGE SCALE GENOMIC DNA]</scope>
    <source>
        <strain evidence="2">cv. PAL-ZL1</strain>
    </source>
</reference>
<keyword evidence="2" id="KW-1185">Reference proteome</keyword>
<organism evidence="1 2">
    <name type="scientific">Populus alba</name>
    <name type="common">White poplar</name>
    <dbReference type="NCBI Taxonomy" id="43335"/>
    <lineage>
        <taxon>Eukaryota</taxon>
        <taxon>Viridiplantae</taxon>
        <taxon>Streptophyta</taxon>
        <taxon>Embryophyta</taxon>
        <taxon>Tracheophyta</taxon>
        <taxon>Spermatophyta</taxon>
        <taxon>Magnoliopsida</taxon>
        <taxon>eudicotyledons</taxon>
        <taxon>Gunneridae</taxon>
        <taxon>Pentapetalae</taxon>
        <taxon>rosids</taxon>
        <taxon>fabids</taxon>
        <taxon>Malpighiales</taxon>
        <taxon>Salicaceae</taxon>
        <taxon>Saliceae</taxon>
        <taxon>Populus</taxon>
    </lineage>
</organism>
<name>A0ACC4CZ09_POPAL</name>
<accession>A0ACC4CZ09</accession>
<sequence length="143" mass="16101">MKFAKPDGIKSNQIETEARNRSTGLVEMLSELNPMVEQFAPPSLANHDRYFDNSWRRPICTRFCRNLMDLAALTPLFSSVFEIEDTLVVKGWTGATEASGELLGVSVNVSGGAPCRHGRVFKRKQDTEHILYHSRPHILAMKI</sequence>
<evidence type="ECO:0000313" key="1">
    <source>
        <dbReference type="EMBL" id="KAL3609975.1"/>
    </source>
</evidence>
<dbReference type="Proteomes" id="UP000309997">
    <property type="component" value="Unassembled WGS sequence"/>
</dbReference>
<protein>
    <submittedName>
        <fullName evidence="1">Uncharacterized protein</fullName>
    </submittedName>
</protein>
<comment type="caution">
    <text evidence="1">The sequence shown here is derived from an EMBL/GenBank/DDBJ whole genome shotgun (WGS) entry which is preliminary data.</text>
</comment>
<proteinExistence type="predicted"/>
<evidence type="ECO:0000313" key="2">
    <source>
        <dbReference type="Proteomes" id="UP000309997"/>
    </source>
</evidence>
<gene>
    <name evidence="1" type="ORF">D5086_000995</name>
</gene>